<keyword evidence="2" id="KW-0732">Signal</keyword>
<dbReference type="SUPFAM" id="SSF53807">
    <property type="entry name" value="Helical backbone' metal receptor"/>
    <property type="match status" value="1"/>
</dbReference>
<comment type="similarity">
    <text evidence="1">Belongs to the bacterial solute-binding protein 8 family.</text>
</comment>
<proteinExistence type="inferred from homology"/>
<protein>
    <submittedName>
        <fullName evidence="4">ABC-type Fe3+-citrate transport system, periplasmic component</fullName>
    </submittedName>
</protein>
<dbReference type="AlphaFoldDB" id="A0AA46H1T0"/>
<evidence type="ECO:0000256" key="1">
    <source>
        <dbReference type="ARBA" id="ARBA00008814"/>
    </source>
</evidence>
<feature type="signal peptide" evidence="2">
    <location>
        <begin position="1"/>
        <end position="23"/>
    </location>
</feature>
<dbReference type="Proteomes" id="UP000254118">
    <property type="component" value="Unassembled WGS sequence"/>
</dbReference>
<dbReference type="InterPro" id="IPR002491">
    <property type="entry name" value="ABC_transptr_periplasmic_BD"/>
</dbReference>
<evidence type="ECO:0000313" key="4">
    <source>
        <dbReference type="EMBL" id="STD15711.1"/>
    </source>
</evidence>
<dbReference type="RefSeq" id="WP_115032248.1">
    <property type="nucleotide sequence ID" value="NZ_UFYA01000001.1"/>
</dbReference>
<evidence type="ECO:0000256" key="2">
    <source>
        <dbReference type="SAM" id="SignalP"/>
    </source>
</evidence>
<dbReference type="Gene3D" id="3.40.50.1980">
    <property type="entry name" value="Nitrogenase molybdenum iron protein domain"/>
    <property type="match status" value="2"/>
</dbReference>
<dbReference type="PROSITE" id="PS50983">
    <property type="entry name" value="FE_B12_PBP"/>
    <property type="match status" value="1"/>
</dbReference>
<feature type="domain" description="Fe/B12 periplasmic-binding" evidence="3">
    <location>
        <begin position="54"/>
        <end position="325"/>
    </location>
</feature>
<organism evidence="4 5">
    <name type="scientific">Dermatophilus congolensis</name>
    <dbReference type="NCBI Taxonomy" id="1863"/>
    <lineage>
        <taxon>Bacteria</taxon>
        <taxon>Bacillati</taxon>
        <taxon>Actinomycetota</taxon>
        <taxon>Actinomycetes</taxon>
        <taxon>Micrococcales</taxon>
        <taxon>Dermatophilaceae</taxon>
        <taxon>Dermatophilus</taxon>
    </lineage>
</organism>
<dbReference type="PANTHER" id="PTHR30535">
    <property type="entry name" value="VITAMIN B12-BINDING PROTEIN"/>
    <property type="match status" value="1"/>
</dbReference>
<dbReference type="Pfam" id="PF01497">
    <property type="entry name" value="Peripla_BP_2"/>
    <property type="match status" value="1"/>
</dbReference>
<gene>
    <name evidence="4" type="ORF">NCTC7915_02396</name>
</gene>
<evidence type="ECO:0000313" key="5">
    <source>
        <dbReference type="Proteomes" id="UP000254118"/>
    </source>
</evidence>
<dbReference type="InterPro" id="IPR050902">
    <property type="entry name" value="ABC_Transporter_SBP"/>
</dbReference>
<name>A0AA46H1T0_9MICO</name>
<dbReference type="PROSITE" id="PS51257">
    <property type="entry name" value="PROKAR_LIPOPROTEIN"/>
    <property type="match status" value="1"/>
</dbReference>
<sequence>MRPHPHHITIATCILLLTACASAPTTSTNTSSNTAPITLTNCGEKITVTTPPRRLVTLNQGATETALALGLAPRMAGTAYLDDAIAPTYKTAYTTVPVLAKEYPSKEQFLAAKPDFAYSAYASAFTDKAVGTRNELTSEGINTYTSPFGCPKGTPTAEATFENGWNEIAEIAKIFAVTPTADALITTQKRHLDEIRTKATGKNHTIFWYDSGDKTPTVGAGAGGPHLIMNAVGATNIFDNLPGGWSEASWEKVVAANPDVIVLADASWNTAEKKKNHLTNDPVLSQLDAVKNNRFITIPFSESTPGVRLVDGARSISNQLAQLDQ</sequence>
<accession>A0AA46H1T0</accession>
<feature type="chain" id="PRO_5041463694" evidence="2">
    <location>
        <begin position="24"/>
        <end position="325"/>
    </location>
</feature>
<evidence type="ECO:0000259" key="3">
    <source>
        <dbReference type="PROSITE" id="PS50983"/>
    </source>
</evidence>
<reference evidence="4 5" key="1">
    <citation type="submission" date="2018-06" db="EMBL/GenBank/DDBJ databases">
        <authorList>
            <consortium name="Pathogen Informatics"/>
            <person name="Doyle S."/>
        </authorList>
    </citation>
    <scope>NUCLEOTIDE SEQUENCE [LARGE SCALE GENOMIC DNA]</scope>
    <source>
        <strain evidence="4 5">NCTC7915</strain>
    </source>
</reference>
<comment type="caution">
    <text evidence="4">The sequence shown here is derived from an EMBL/GenBank/DDBJ whole genome shotgun (WGS) entry which is preliminary data.</text>
</comment>
<dbReference type="PANTHER" id="PTHR30535:SF7">
    <property type="entry name" value="IRON(III) DICITRATE-BINDING PROTEIN"/>
    <property type="match status" value="1"/>
</dbReference>
<dbReference type="EMBL" id="UFYA01000001">
    <property type="protein sequence ID" value="STD15711.1"/>
    <property type="molecule type" value="Genomic_DNA"/>
</dbReference>